<dbReference type="Proteomes" id="UP001526246">
    <property type="component" value="Unassembled WGS sequence"/>
</dbReference>
<dbReference type="Pfam" id="PF13773">
    <property type="entry name" value="DUF4170"/>
    <property type="match status" value="1"/>
</dbReference>
<proteinExistence type="predicted"/>
<comment type="caution">
    <text evidence="1">The sequence shown here is derived from an EMBL/GenBank/DDBJ whole genome shotgun (WGS) entry which is preliminary data.</text>
</comment>
<sequence length="65" mass="7362">MGQRFWVVGGEYSDCAFSRLEPGKSKVSGPFQDELRARMEWQRLTFRDGCAATERYAICAEPAAQ</sequence>
<dbReference type="EMBL" id="JAPDOB010000002">
    <property type="protein sequence ID" value="MCW3797763.1"/>
    <property type="molecule type" value="Genomic_DNA"/>
</dbReference>
<accession>A0ABT3JFB1</accession>
<evidence type="ECO:0000313" key="1">
    <source>
        <dbReference type="EMBL" id="MCW3797763.1"/>
    </source>
</evidence>
<dbReference type="InterPro" id="IPR025226">
    <property type="entry name" value="DUF4170"/>
</dbReference>
<gene>
    <name evidence="1" type="ORF">OMW55_08100</name>
</gene>
<organism evidence="1 2">
    <name type="scientific">Sphingomonas arvum</name>
    <dbReference type="NCBI Taxonomy" id="2992113"/>
    <lineage>
        <taxon>Bacteria</taxon>
        <taxon>Pseudomonadati</taxon>
        <taxon>Pseudomonadota</taxon>
        <taxon>Alphaproteobacteria</taxon>
        <taxon>Sphingomonadales</taxon>
        <taxon>Sphingomonadaceae</taxon>
        <taxon>Sphingomonas</taxon>
    </lineage>
</organism>
<name>A0ABT3JFB1_9SPHN</name>
<protein>
    <submittedName>
        <fullName evidence="1">Uncharacterized protein</fullName>
    </submittedName>
</protein>
<keyword evidence="2" id="KW-1185">Reference proteome</keyword>
<dbReference type="Gene3D" id="3.30.70.2400">
    <property type="entry name" value="Uncharacterised protein PF13773, DUF4170"/>
    <property type="match status" value="1"/>
</dbReference>
<evidence type="ECO:0000313" key="2">
    <source>
        <dbReference type="Proteomes" id="UP001526246"/>
    </source>
</evidence>
<dbReference type="RefSeq" id="WP_264882276.1">
    <property type="nucleotide sequence ID" value="NZ_JAPDOB010000002.1"/>
</dbReference>
<reference evidence="1 2" key="1">
    <citation type="submission" date="2022-10" db="EMBL/GenBank/DDBJ databases">
        <title>Sphingomonas sp.</title>
        <authorList>
            <person name="Jin C."/>
        </authorList>
    </citation>
    <scope>NUCLEOTIDE SEQUENCE [LARGE SCALE GENOMIC DNA]</scope>
    <source>
        <strain evidence="1 2">BN140010</strain>
    </source>
</reference>